<sequence length="248" mass="25786">MTLPAPPVSSPRLIAIVPAAGIGARAAPAEPAAAGERPLPKQYRNVAGRPMLRRAVSALLADPRIDRVLVAVSAGDPWVEAALAGLPRVAWLECGGATRADTVANALARCGAAAEDWILVHDAARPGLPLPVLGALIDTCLRDEVGGLVALPVADTIKADGPAEPGPPRVARTVPRDGLWQAQTPQMFRASVLARALAHARVRGLAVTDEAGAVEALGLAPCLVPGSLLNFKVTWPQDFDLMEKLIHD</sequence>
<dbReference type="Pfam" id="PF01128">
    <property type="entry name" value="IspD"/>
    <property type="match status" value="1"/>
</dbReference>
<evidence type="ECO:0000313" key="8">
    <source>
        <dbReference type="EMBL" id="GAA4337977.1"/>
    </source>
</evidence>
<feature type="site" description="Positions MEP for the nucleophilic attack" evidence="7">
    <location>
        <position position="176"/>
    </location>
</feature>
<evidence type="ECO:0000256" key="2">
    <source>
        <dbReference type="ARBA" id="ARBA00004787"/>
    </source>
</evidence>
<feature type="site" description="Transition state stabilizer" evidence="7">
    <location>
        <position position="25"/>
    </location>
</feature>
<evidence type="ECO:0000313" key="9">
    <source>
        <dbReference type="Proteomes" id="UP001501671"/>
    </source>
</evidence>
<comment type="caution">
    <text evidence="8">The sequence shown here is derived from an EMBL/GenBank/DDBJ whole genome shotgun (WGS) entry which is preliminary data.</text>
</comment>
<comment type="similarity">
    <text evidence="3 7">Belongs to the IspD/TarI cytidylyltransferase family. IspD subfamily.</text>
</comment>
<evidence type="ECO:0000256" key="1">
    <source>
        <dbReference type="ARBA" id="ARBA00001282"/>
    </source>
</evidence>
<dbReference type="PANTHER" id="PTHR32125">
    <property type="entry name" value="2-C-METHYL-D-ERYTHRITOL 4-PHOSPHATE CYTIDYLYLTRANSFERASE, CHLOROPLASTIC"/>
    <property type="match status" value="1"/>
</dbReference>
<dbReference type="InterPro" id="IPR050088">
    <property type="entry name" value="IspD/TarI_cytidylyltransf_bact"/>
</dbReference>
<dbReference type="InterPro" id="IPR029044">
    <property type="entry name" value="Nucleotide-diphossugar_trans"/>
</dbReference>
<comment type="pathway">
    <text evidence="2 7">Isoprenoid biosynthesis; isopentenyl diphosphate biosynthesis via DXP pathway; isopentenyl diphosphate from 1-deoxy-D-xylulose 5-phosphate: step 2/6.</text>
</comment>
<dbReference type="EC" id="2.7.7.60" evidence="7"/>
<dbReference type="InterPro" id="IPR001228">
    <property type="entry name" value="IspD"/>
</dbReference>
<dbReference type="Gene3D" id="3.90.550.10">
    <property type="entry name" value="Spore Coat Polysaccharide Biosynthesis Protein SpsA, Chain A"/>
    <property type="match status" value="1"/>
</dbReference>
<dbReference type="Proteomes" id="UP001501671">
    <property type="component" value="Unassembled WGS sequence"/>
</dbReference>
<proteinExistence type="inferred from homology"/>
<dbReference type="RefSeq" id="WP_345251108.1">
    <property type="nucleotide sequence ID" value="NZ_BAABFO010000018.1"/>
</dbReference>
<dbReference type="NCBIfam" id="TIGR00453">
    <property type="entry name" value="ispD"/>
    <property type="match status" value="1"/>
</dbReference>
<evidence type="ECO:0000256" key="5">
    <source>
        <dbReference type="ARBA" id="ARBA00022695"/>
    </source>
</evidence>
<evidence type="ECO:0000256" key="3">
    <source>
        <dbReference type="ARBA" id="ARBA00009789"/>
    </source>
</evidence>
<evidence type="ECO:0000256" key="7">
    <source>
        <dbReference type="HAMAP-Rule" id="MF_00108"/>
    </source>
</evidence>
<dbReference type="HAMAP" id="MF_00108">
    <property type="entry name" value="IspD"/>
    <property type="match status" value="1"/>
</dbReference>
<dbReference type="EMBL" id="BAABFO010000018">
    <property type="protein sequence ID" value="GAA4337977.1"/>
    <property type="molecule type" value="Genomic_DNA"/>
</dbReference>
<comment type="catalytic activity">
    <reaction evidence="1 7">
        <text>2-C-methyl-D-erythritol 4-phosphate + CTP + H(+) = 4-CDP-2-C-methyl-D-erythritol + diphosphate</text>
        <dbReference type="Rhea" id="RHEA:13429"/>
        <dbReference type="ChEBI" id="CHEBI:15378"/>
        <dbReference type="ChEBI" id="CHEBI:33019"/>
        <dbReference type="ChEBI" id="CHEBI:37563"/>
        <dbReference type="ChEBI" id="CHEBI:57823"/>
        <dbReference type="ChEBI" id="CHEBI:58262"/>
        <dbReference type="EC" id="2.7.7.60"/>
    </reaction>
</comment>
<dbReference type="CDD" id="cd02516">
    <property type="entry name" value="CDP-ME_synthetase"/>
    <property type="match status" value="1"/>
</dbReference>
<keyword evidence="6 7" id="KW-0414">Isoprene biosynthesis</keyword>
<organism evidence="8 9">
    <name type="scientific">Pigmentiphaga soli</name>
    <dbReference type="NCBI Taxonomy" id="1007095"/>
    <lineage>
        <taxon>Bacteria</taxon>
        <taxon>Pseudomonadati</taxon>
        <taxon>Pseudomonadota</taxon>
        <taxon>Betaproteobacteria</taxon>
        <taxon>Burkholderiales</taxon>
        <taxon>Alcaligenaceae</taxon>
        <taxon>Pigmentiphaga</taxon>
    </lineage>
</organism>
<evidence type="ECO:0000256" key="6">
    <source>
        <dbReference type="ARBA" id="ARBA00023229"/>
    </source>
</evidence>
<name>A0ABP8HDS5_9BURK</name>
<evidence type="ECO:0000256" key="4">
    <source>
        <dbReference type="ARBA" id="ARBA00022679"/>
    </source>
</evidence>
<dbReference type="PANTHER" id="PTHR32125:SF4">
    <property type="entry name" value="2-C-METHYL-D-ERYTHRITOL 4-PHOSPHATE CYTIDYLYLTRANSFERASE, CHLOROPLASTIC"/>
    <property type="match status" value="1"/>
</dbReference>
<keyword evidence="5 7" id="KW-0548">Nucleotidyltransferase</keyword>
<dbReference type="InterPro" id="IPR034683">
    <property type="entry name" value="IspD/TarI"/>
</dbReference>
<reference evidence="9" key="1">
    <citation type="journal article" date="2019" name="Int. J. Syst. Evol. Microbiol.">
        <title>The Global Catalogue of Microorganisms (GCM) 10K type strain sequencing project: providing services to taxonomists for standard genome sequencing and annotation.</title>
        <authorList>
            <consortium name="The Broad Institute Genomics Platform"/>
            <consortium name="The Broad Institute Genome Sequencing Center for Infectious Disease"/>
            <person name="Wu L."/>
            <person name="Ma J."/>
        </authorList>
    </citation>
    <scope>NUCLEOTIDE SEQUENCE [LARGE SCALE GENOMIC DNA]</scope>
    <source>
        <strain evidence="9">JCM 17666</strain>
    </source>
</reference>
<keyword evidence="9" id="KW-1185">Reference proteome</keyword>
<protein>
    <recommendedName>
        <fullName evidence="7">2-C-methyl-D-erythritol 4-phosphate cytidylyltransferase</fullName>
        <ecNumber evidence="7">2.7.7.60</ecNumber>
    </recommendedName>
    <alternativeName>
        <fullName evidence="7">4-diphosphocytidyl-2C-methyl-D-erythritol synthase</fullName>
    </alternativeName>
    <alternativeName>
        <fullName evidence="7">MEP cytidylyltransferase</fullName>
        <shortName evidence="7">MCT</shortName>
    </alternativeName>
</protein>
<accession>A0ABP8HDS5</accession>
<comment type="function">
    <text evidence="7">Catalyzes the formation of 4-diphosphocytidyl-2-C-methyl-D-erythritol from CTP and 2-C-methyl-D-erythritol 4-phosphate (MEP).</text>
</comment>
<dbReference type="SUPFAM" id="SSF53448">
    <property type="entry name" value="Nucleotide-diphospho-sugar transferases"/>
    <property type="match status" value="1"/>
</dbReference>
<dbReference type="InterPro" id="IPR018294">
    <property type="entry name" value="ISPD_synthase_CS"/>
</dbReference>
<feature type="site" description="Transition state stabilizer" evidence="7">
    <location>
        <position position="41"/>
    </location>
</feature>
<keyword evidence="4 7" id="KW-0808">Transferase</keyword>
<feature type="site" description="Positions MEP for the nucleophilic attack" evidence="7">
    <location>
        <position position="232"/>
    </location>
</feature>
<dbReference type="PROSITE" id="PS01295">
    <property type="entry name" value="ISPD"/>
    <property type="match status" value="1"/>
</dbReference>
<dbReference type="GO" id="GO:0016779">
    <property type="term" value="F:nucleotidyltransferase activity"/>
    <property type="evidence" value="ECO:0007669"/>
    <property type="project" value="UniProtKB-KW"/>
</dbReference>
<gene>
    <name evidence="7 8" type="primary">ispD</name>
    <name evidence="8" type="ORF">GCM10023144_34430</name>
</gene>